<dbReference type="RefSeq" id="WP_157442232.1">
    <property type="nucleotide sequence ID" value="NZ_CP016076.1"/>
</dbReference>
<evidence type="ECO:0000313" key="1">
    <source>
        <dbReference type="EMBL" id="APU15196.1"/>
    </source>
</evidence>
<reference evidence="2" key="1">
    <citation type="submission" date="2016-06" db="EMBL/GenBank/DDBJ databases">
        <title>Complete genome sequence of Actinoalloteichus fjordicus DSM 46855 (=ADI127-17), type strain of the new species Actinoalloteichus fjordicus.</title>
        <authorList>
            <person name="Ruckert C."/>
            <person name="Nouioui I."/>
            <person name="Willmese J."/>
            <person name="van Wezel G."/>
            <person name="Klenk H.-P."/>
            <person name="Kalinowski J."/>
            <person name="Zotchev S.B."/>
        </authorList>
    </citation>
    <scope>NUCLEOTIDE SEQUENCE [LARGE SCALE GENOMIC DNA]</scope>
    <source>
        <strain evidence="2">ADI127-7</strain>
    </source>
</reference>
<dbReference type="InterPro" id="IPR036388">
    <property type="entry name" value="WH-like_DNA-bd_sf"/>
</dbReference>
<dbReference type="Proteomes" id="UP000185511">
    <property type="component" value="Chromosome"/>
</dbReference>
<gene>
    <name evidence="1" type="ORF">UA74_15720</name>
</gene>
<name>A0AAC9LCQ6_9PSEU</name>
<organism evidence="1 2">
    <name type="scientific">Actinoalloteichus fjordicus</name>
    <dbReference type="NCBI Taxonomy" id="1612552"/>
    <lineage>
        <taxon>Bacteria</taxon>
        <taxon>Bacillati</taxon>
        <taxon>Actinomycetota</taxon>
        <taxon>Actinomycetes</taxon>
        <taxon>Pseudonocardiales</taxon>
        <taxon>Pseudonocardiaceae</taxon>
        <taxon>Actinoalloteichus</taxon>
    </lineage>
</organism>
<dbReference type="SUPFAM" id="SSF46785">
    <property type="entry name" value="Winged helix' DNA-binding domain"/>
    <property type="match status" value="1"/>
</dbReference>
<proteinExistence type="predicted"/>
<dbReference type="AlphaFoldDB" id="A0AAC9LCQ6"/>
<dbReference type="EMBL" id="CP016076">
    <property type="protein sequence ID" value="APU15196.1"/>
    <property type="molecule type" value="Genomic_DNA"/>
</dbReference>
<dbReference type="Gene3D" id="1.10.10.10">
    <property type="entry name" value="Winged helix-like DNA-binding domain superfamily/Winged helix DNA-binding domain"/>
    <property type="match status" value="1"/>
</dbReference>
<dbReference type="InterPro" id="IPR036390">
    <property type="entry name" value="WH_DNA-bd_sf"/>
</dbReference>
<accession>A0AAC9LCQ6</accession>
<protein>
    <submittedName>
        <fullName evidence="1">Uncharacterized protein</fullName>
    </submittedName>
</protein>
<dbReference type="KEGG" id="acad:UA74_15720"/>
<keyword evidence="2" id="KW-1185">Reference proteome</keyword>
<evidence type="ECO:0000313" key="2">
    <source>
        <dbReference type="Proteomes" id="UP000185511"/>
    </source>
</evidence>
<sequence>MSEGHHEVPRCPDSIALWEVWSAAGRHLEETLRQVLRVRFEKMPLSEYRILSLLATASEPLSVGYVTERLLLSAAVHDRVRRMMASGFVQGVGGGRDRMLTITVYGVDRLVEARSVLAEAAEAHLAAVDGPARRCLIALLEQMSHASTSLRTAS</sequence>